<dbReference type="AlphaFoldDB" id="A0A4V2ZBM6"/>
<dbReference type="PANTHER" id="PTHR45527:SF1">
    <property type="entry name" value="FATTY ACID SYNTHASE"/>
    <property type="match status" value="1"/>
</dbReference>
<accession>A0A4V2ZBM6</accession>
<comment type="caution">
    <text evidence="2">The sequence shown here is derived from an EMBL/GenBank/DDBJ whole genome shotgun (WGS) entry which is preliminary data.</text>
</comment>
<dbReference type="CDD" id="cd05930">
    <property type="entry name" value="A_NRPS"/>
    <property type="match status" value="1"/>
</dbReference>
<dbReference type="GO" id="GO:0005737">
    <property type="term" value="C:cytoplasm"/>
    <property type="evidence" value="ECO:0007669"/>
    <property type="project" value="TreeGrafter"/>
</dbReference>
<dbReference type="RefSeq" id="WP_132628894.1">
    <property type="nucleotide sequence ID" value="NZ_SMLD01000012.1"/>
</dbReference>
<evidence type="ECO:0000313" key="2">
    <source>
        <dbReference type="EMBL" id="TDE57749.1"/>
    </source>
</evidence>
<dbReference type="InterPro" id="IPR020845">
    <property type="entry name" value="AMP-binding_CS"/>
</dbReference>
<dbReference type="Gene3D" id="1.10.1200.10">
    <property type="entry name" value="ACP-like"/>
    <property type="match status" value="1"/>
</dbReference>
<dbReference type="InterPro" id="IPR045851">
    <property type="entry name" value="AMP-bd_C_sf"/>
</dbReference>
<dbReference type="PROSITE" id="PS00455">
    <property type="entry name" value="AMP_BINDING"/>
    <property type="match status" value="1"/>
</dbReference>
<reference evidence="2 3" key="1">
    <citation type="submission" date="2019-03" db="EMBL/GenBank/DDBJ databases">
        <title>Draft genome sequences of novel Actinobacteria.</title>
        <authorList>
            <person name="Sahin N."/>
            <person name="Ay H."/>
            <person name="Saygin H."/>
        </authorList>
    </citation>
    <scope>NUCLEOTIDE SEQUENCE [LARGE SCALE GENOMIC DNA]</scope>
    <source>
        <strain evidence="2 3">6K102</strain>
    </source>
</reference>
<dbReference type="InterPro" id="IPR009081">
    <property type="entry name" value="PP-bd_ACP"/>
</dbReference>
<dbReference type="Gene3D" id="3.30.300.30">
    <property type="match status" value="1"/>
</dbReference>
<organism evidence="2 3">
    <name type="scientific">Nonomuraea mesophila</name>
    <dbReference type="NCBI Taxonomy" id="2530382"/>
    <lineage>
        <taxon>Bacteria</taxon>
        <taxon>Bacillati</taxon>
        <taxon>Actinomycetota</taxon>
        <taxon>Actinomycetes</taxon>
        <taxon>Streptosporangiales</taxon>
        <taxon>Streptosporangiaceae</taxon>
        <taxon>Nonomuraea</taxon>
    </lineage>
</organism>
<dbReference type="EMBL" id="SMLD01000012">
    <property type="protein sequence ID" value="TDE57749.1"/>
    <property type="molecule type" value="Genomic_DNA"/>
</dbReference>
<dbReference type="PANTHER" id="PTHR45527">
    <property type="entry name" value="NONRIBOSOMAL PEPTIDE SYNTHETASE"/>
    <property type="match status" value="1"/>
</dbReference>
<keyword evidence="3" id="KW-1185">Reference proteome</keyword>
<feature type="domain" description="Carrier" evidence="1">
    <location>
        <begin position="497"/>
        <end position="572"/>
    </location>
</feature>
<dbReference type="SUPFAM" id="SSF56801">
    <property type="entry name" value="Acetyl-CoA synthetase-like"/>
    <property type="match status" value="1"/>
</dbReference>
<dbReference type="GO" id="GO:0044550">
    <property type="term" value="P:secondary metabolite biosynthetic process"/>
    <property type="evidence" value="ECO:0007669"/>
    <property type="project" value="TreeGrafter"/>
</dbReference>
<dbReference type="InterPro" id="IPR036736">
    <property type="entry name" value="ACP-like_sf"/>
</dbReference>
<name>A0A4V2ZBM6_9ACTN</name>
<evidence type="ECO:0000313" key="3">
    <source>
        <dbReference type="Proteomes" id="UP000295136"/>
    </source>
</evidence>
<dbReference type="NCBIfam" id="TIGR01733">
    <property type="entry name" value="AA-adenyl-dom"/>
    <property type="match status" value="1"/>
</dbReference>
<dbReference type="Pfam" id="PF13193">
    <property type="entry name" value="AMP-binding_C"/>
    <property type="match status" value="1"/>
</dbReference>
<dbReference type="InterPro" id="IPR000873">
    <property type="entry name" value="AMP-dep_synth/lig_dom"/>
</dbReference>
<sequence>METAAAYSGKPAVSDDDQVLSYAELDRRSSVLAARLGRLGVAAEDRVAICLPRSVDTFVAILGVLKAGAAYVAVDLRYPEARRDLMIRRSGAKLILVGPGGRRSLTHFGEAVLEWESGGAFEDVPAAGPVVPPEAAACILFTSGSSGVPKAIVLEHRNLVAFARNKGLPTLLPTDRTAQISNVSFDAFSFETWCSFAYGAEIVVVPPITELLNSDLQRELRRRRISVMLAPTMALNHIVRMDRNAFSALRILHTGGDVLLPSTCRDLLAGEFSGEFVNLYGPSEATTACTAYRVRHVGPDEDTVPIGRALDGVTTYVLDADGRPVPQGEMGELHVGGPGVGRGYLDQPELTDERFPPDPFAGDGGRMYATGDLVRERADGLLEFVGRADDQVKVRGYRVEPGEVERVIGRHPQVRDVVVLPAGDGDGVRLVAFVVVDDTLPPKELRRSLAGELPDYMVPSAILPLQEIPSNDHGKRDRQALEQQLHDHQSRWRGYVPPADGTERYLSDLWERLLSVEHIGANDDFFEIGGNSLLAFRVRRMLQQDKGVSIGFRDILDNTVLRDLAKLIDEAAVGIERKG</sequence>
<dbReference type="Pfam" id="PF00501">
    <property type="entry name" value="AMP-binding"/>
    <property type="match status" value="1"/>
</dbReference>
<dbReference type="Proteomes" id="UP000295136">
    <property type="component" value="Unassembled WGS sequence"/>
</dbReference>
<protein>
    <submittedName>
        <fullName evidence="2">Amino acid adenylation domain-containing protein</fullName>
    </submittedName>
</protein>
<dbReference type="Gene3D" id="2.30.38.10">
    <property type="entry name" value="Luciferase, Domain 3"/>
    <property type="match status" value="1"/>
</dbReference>
<dbReference type="GO" id="GO:0031177">
    <property type="term" value="F:phosphopantetheine binding"/>
    <property type="evidence" value="ECO:0007669"/>
    <property type="project" value="TreeGrafter"/>
</dbReference>
<dbReference type="PROSITE" id="PS50075">
    <property type="entry name" value="CARRIER"/>
    <property type="match status" value="1"/>
</dbReference>
<dbReference type="Gene3D" id="3.40.50.980">
    <property type="match status" value="2"/>
</dbReference>
<dbReference type="SUPFAM" id="SSF47336">
    <property type="entry name" value="ACP-like"/>
    <property type="match status" value="1"/>
</dbReference>
<dbReference type="GO" id="GO:0043041">
    <property type="term" value="P:amino acid activation for nonribosomal peptide biosynthetic process"/>
    <property type="evidence" value="ECO:0007669"/>
    <property type="project" value="TreeGrafter"/>
</dbReference>
<proteinExistence type="predicted"/>
<dbReference type="Pfam" id="PF00550">
    <property type="entry name" value="PP-binding"/>
    <property type="match status" value="1"/>
</dbReference>
<evidence type="ECO:0000259" key="1">
    <source>
        <dbReference type="PROSITE" id="PS50075"/>
    </source>
</evidence>
<gene>
    <name evidence="2" type="ORF">E1295_07245</name>
</gene>
<dbReference type="InterPro" id="IPR010071">
    <property type="entry name" value="AA_adenyl_dom"/>
</dbReference>
<dbReference type="InterPro" id="IPR025110">
    <property type="entry name" value="AMP-bd_C"/>
</dbReference>